<evidence type="ECO:0000256" key="1">
    <source>
        <dbReference type="ARBA" id="ARBA00004141"/>
    </source>
</evidence>
<dbReference type="OrthoDB" id="6512813at2759"/>
<comment type="caution">
    <text evidence="6">The sequence shown here is derived from an EMBL/GenBank/DDBJ whole genome shotgun (WGS) entry which is preliminary data.</text>
</comment>
<dbReference type="InterPro" id="IPR008952">
    <property type="entry name" value="Tetraspanin_EC2_sf"/>
</dbReference>
<gene>
    <name evidence="6" type="ORF">B4U79_18361</name>
</gene>
<accession>A0A443QN68</accession>
<keyword evidence="7" id="KW-1185">Reference proteome</keyword>
<dbReference type="STRING" id="1965070.A0A443QN68"/>
<dbReference type="GO" id="GO:0016020">
    <property type="term" value="C:membrane"/>
    <property type="evidence" value="ECO:0007669"/>
    <property type="project" value="UniProtKB-SubCell"/>
</dbReference>
<dbReference type="InterPro" id="IPR018499">
    <property type="entry name" value="Tetraspanin/Peripherin"/>
</dbReference>
<dbReference type="Proteomes" id="UP000285301">
    <property type="component" value="Unassembled WGS sequence"/>
</dbReference>
<dbReference type="CDD" id="cd03127">
    <property type="entry name" value="tetraspanin_LEL"/>
    <property type="match status" value="1"/>
</dbReference>
<evidence type="ECO:0000256" key="5">
    <source>
        <dbReference type="SAM" id="Phobius"/>
    </source>
</evidence>
<dbReference type="Pfam" id="PF00335">
    <property type="entry name" value="Tetraspanin"/>
    <property type="match status" value="1"/>
</dbReference>
<feature type="transmembrane region" description="Helical" evidence="5">
    <location>
        <begin position="101"/>
        <end position="125"/>
    </location>
</feature>
<dbReference type="AlphaFoldDB" id="A0A443QN68"/>
<evidence type="ECO:0000256" key="3">
    <source>
        <dbReference type="ARBA" id="ARBA00022989"/>
    </source>
</evidence>
<reference evidence="6 7" key="1">
    <citation type="journal article" date="2018" name="Gigascience">
        <title>Genomes of trombidid mites reveal novel predicted allergens and laterally-transferred genes associated with secondary metabolism.</title>
        <authorList>
            <person name="Dong X."/>
            <person name="Chaisiri K."/>
            <person name="Xia D."/>
            <person name="Armstrong S.D."/>
            <person name="Fang Y."/>
            <person name="Donnelly M.J."/>
            <person name="Kadowaki T."/>
            <person name="McGarry J.W."/>
            <person name="Darby A.C."/>
            <person name="Makepeace B.L."/>
        </authorList>
    </citation>
    <scope>NUCLEOTIDE SEQUENCE [LARGE SCALE GENOMIC DNA]</scope>
    <source>
        <strain evidence="6">UoL-WK</strain>
    </source>
</reference>
<evidence type="ECO:0000256" key="4">
    <source>
        <dbReference type="ARBA" id="ARBA00023136"/>
    </source>
</evidence>
<comment type="subcellular location">
    <subcellularLocation>
        <location evidence="1">Membrane</location>
        <topology evidence="1">Multi-pass membrane protein</topology>
    </subcellularLocation>
</comment>
<evidence type="ECO:0000313" key="6">
    <source>
        <dbReference type="EMBL" id="RWS04457.1"/>
    </source>
</evidence>
<dbReference type="EMBL" id="NCKU01005530">
    <property type="protein sequence ID" value="RWS04457.1"/>
    <property type="molecule type" value="Genomic_DNA"/>
</dbReference>
<sequence length="134" mass="15379">MQRNYRKEIKNEAVKEIKKRIHEYGQDKKATYDIDLLQHDLNCCGADSPKNWLDNKIYPHANGSYPYSCCGKDENSWCKKPKTETSCGETIFDSIYNIHSVIFGVSIVTAVFQLLAIIMSCGLASNIRKEYEFV</sequence>
<evidence type="ECO:0000313" key="7">
    <source>
        <dbReference type="Proteomes" id="UP000285301"/>
    </source>
</evidence>
<dbReference type="SUPFAM" id="SSF48652">
    <property type="entry name" value="Tetraspanin"/>
    <property type="match status" value="1"/>
</dbReference>
<name>A0A443QN68_9ACAR</name>
<proteinExistence type="predicted"/>
<keyword evidence="3 5" id="KW-1133">Transmembrane helix</keyword>
<protein>
    <submittedName>
        <fullName evidence="6">Cd63-like protein</fullName>
    </submittedName>
</protein>
<dbReference type="Gene3D" id="1.10.1450.10">
    <property type="entry name" value="Tetraspanin"/>
    <property type="match status" value="1"/>
</dbReference>
<organism evidence="6 7">
    <name type="scientific">Dinothrombium tinctorium</name>
    <dbReference type="NCBI Taxonomy" id="1965070"/>
    <lineage>
        <taxon>Eukaryota</taxon>
        <taxon>Metazoa</taxon>
        <taxon>Ecdysozoa</taxon>
        <taxon>Arthropoda</taxon>
        <taxon>Chelicerata</taxon>
        <taxon>Arachnida</taxon>
        <taxon>Acari</taxon>
        <taxon>Acariformes</taxon>
        <taxon>Trombidiformes</taxon>
        <taxon>Prostigmata</taxon>
        <taxon>Anystina</taxon>
        <taxon>Parasitengona</taxon>
        <taxon>Trombidioidea</taxon>
        <taxon>Trombidiidae</taxon>
        <taxon>Dinothrombium</taxon>
    </lineage>
</organism>
<keyword evidence="4 5" id="KW-0472">Membrane</keyword>
<evidence type="ECO:0000256" key="2">
    <source>
        <dbReference type="ARBA" id="ARBA00022692"/>
    </source>
</evidence>
<keyword evidence="2 5" id="KW-0812">Transmembrane</keyword>